<dbReference type="EMBL" id="JAYGGQ010000014">
    <property type="protein sequence ID" value="MEA5456395.1"/>
    <property type="molecule type" value="Genomic_DNA"/>
</dbReference>
<keyword evidence="5 11" id="KW-0418">Kinase</keyword>
<gene>
    <name evidence="11" type="ORF">SPF06_16800</name>
</gene>
<keyword evidence="12" id="KW-1185">Reference proteome</keyword>
<evidence type="ECO:0000256" key="8">
    <source>
        <dbReference type="SAM" id="MobiDB-lite"/>
    </source>
</evidence>
<keyword evidence="3 11" id="KW-0808">Transferase</keyword>
<comment type="caution">
    <text evidence="11">The sequence shown here is derived from an EMBL/GenBank/DDBJ whole genome shotgun (WGS) entry which is preliminary data.</text>
</comment>
<dbReference type="InterPro" id="IPR011009">
    <property type="entry name" value="Kinase-like_dom_sf"/>
</dbReference>
<evidence type="ECO:0000256" key="7">
    <source>
        <dbReference type="PROSITE-ProRule" id="PRU10141"/>
    </source>
</evidence>
<evidence type="ECO:0000256" key="6">
    <source>
        <dbReference type="ARBA" id="ARBA00022840"/>
    </source>
</evidence>
<feature type="region of interest" description="Disordered" evidence="8">
    <location>
        <begin position="356"/>
        <end position="378"/>
    </location>
</feature>
<dbReference type="InterPro" id="IPR017441">
    <property type="entry name" value="Protein_kinase_ATP_BS"/>
</dbReference>
<feature type="compositionally biased region" description="Low complexity" evidence="8">
    <location>
        <begin position="356"/>
        <end position="375"/>
    </location>
</feature>
<keyword evidence="2" id="KW-0723">Serine/threonine-protein kinase</keyword>
<keyword evidence="9" id="KW-0812">Transmembrane</keyword>
<evidence type="ECO:0000256" key="1">
    <source>
        <dbReference type="ARBA" id="ARBA00012513"/>
    </source>
</evidence>
<keyword evidence="9" id="KW-1133">Transmembrane helix</keyword>
<dbReference type="RefSeq" id="WP_323280287.1">
    <property type="nucleotide sequence ID" value="NZ_JAYGGQ010000014.1"/>
</dbReference>
<evidence type="ECO:0000256" key="4">
    <source>
        <dbReference type="ARBA" id="ARBA00022741"/>
    </source>
</evidence>
<dbReference type="PROSITE" id="PS50011">
    <property type="entry name" value="PROTEIN_KINASE_DOM"/>
    <property type="match status" value="1"/>
</dbReference>
<evidence type="ECO:0000256" key="3">
    <source>
        <dbReference type="ARBA" id="ARBA00022679"/>
    </source>
</evidence>
<sequence length="540" mass="56470">MNSRRPPSAPPALPGFDYVRVLGSGGFADVFLYQQQLPRRQVAVKVMLSDKLGADTISQFTDEANAMAQLATHPSIVSVYQAGISGDGRPYLVMEYCSKPNLQTRYRRERLSEAEALRVGVQIAGAVETAHRAGILHRDIKPANVLVTEYGRPALTDFGIAATAGGAVEASGMSVPWSPPESFASPARSEAPSDVYALGATLYTVLAGRSPFEIPGASNSYIDLIGRINTVPVPAIGRADVSSAFEDVLRKAMAKSPGDRFPSAMAFARELQRTQIGLGIQPTPIDVTEDEFLFDEDPDGDDGTRIRNIVTIDAQAPSAPAPNEPHPRNSRSRAAVADAEPLAASDDVAHWGTTIQPARSPSQASPSSSSRFAAPEAPPVADTVLRPVAAEQPVEEVPAGRRRKGVLIAAGAATVVVAGIALSFGLSATGLLNSPKQNTPRPSTAAPVDIQAAATVPSIAAVTGKVDGSNIVFTWSDPDPKDGDGFLWHTVDQGSSGPLTASDKPSATVPAAASGKTCIEVFLRRSSGRTSDNPTLGCAP</sequence>
<dbReference type="Pfam" id="PF00069">
    <property type="entry name" value="Pkinase"/>
    <property type="match status" value="1"/>
</dbReference>
<feature type="region of interest" description="Disordered" evidence="8">
    <location>
        <begin position="312"/>
        <end position="341"/>
    </location>
</feature>
<dbReference type="InterPro" id="IPR008271">
    <property type="entry name" value="Ser/Thr_kinase_AS"/>
</dbReference>
<dbReference type="PANTHER" id="PTHR43289:SF6">
    <property type="entry name" value="SERINE_THREONINE-PROTEIN KINASE NEKL-3"/>
    <property type="match status" value="1"/>
</dbReference>
<feature type="transmembrane region" description="Helical" evidence="9">
    <location>
        <begin position="406"/>
        <end position="432"/>
    </location>
</feature>
<feature type="binding site" evidence="7">
    <location>
        <position position="45"/>
    </location>
    <ligand>
        <name>ATP</name>
        <dbReference type="ChEBI" id="CHEBI:30616"/>
    </ligand>
</feature>
<dbReference type="SUPFAM" id="SSF56112">
    <property type="entry name" value="Protein kinase-like (PK-like)"/>
    <property type="match status" value="1"/>
</dbReference>
<dbReference type="InterPro" id="IPR000719">
    <property type="entry name" value="Prot_kinase_dom"/>
</dbReference>
<dbReference type="PROSITE" id="PS00108">
    <property type="entry name" value="PROTEIN_KINASE_ST"/>
    <property type="match status" value="1"/>
</dbReference>
<dbReference type="PANTHER" id="PTHR43289">
    <property type="entry name" value="MITOGEN-ACTIVATED PROTEIN KINASE KINASE KINASE 20-RELATED"/>
    <property type="match status" value="1"/>
</dbReference>
<reference evidence="11 12" key="1">
    <citation type="submission" date="2023-12" db="EMBL/GenBank/DDBJ databases">
        <title>Sinomonas terricola sp. nov, isolated from litchi orchard soil in Guangdong, PR China.</title>
        <authorList>
            <person name="Jiaxin W."/>
            <person name="Yang Z."/>
            <person name="Honghui Z."/>
        </authorList>
    </citation>
    <scope>NUCLEOTIDE SEQUENCE [LARGE SCALE GENOMIC DNA]</scope>
    <source>
        <strain evidence="11 12">JGH33</strain>
    </source>
</reference>
<evidence type="ECO:0000256" key="2">
    <source>
        <dbReference type="ARBA" id="ARBA00022527"/>
    </source>
</evidence>
<evidence type="ECO:0000313" key="12">
    <source>
        <dbReference type="Proteomes" id="UP001304769"/>
    </source>
</evidence>
<dbReference type="Gene3D" id="1.10.510.10">
    <property type="entry name" value="Transferase(Phosphotransferase) domain 1"/>
    <property type="match status" value="1"/>
</dbReference>
<organism evidence="11 12">
    <name type="scientific">Sinomonas terricola</name>
    <dbReference type="NCBI Taxonomy" id="3110330"/>
    <lineage>
        <taxon>Bacteria</taxon>
        <taxon>Bacillati</taxon>
        <taxon>Actinomycetota</taxon>
        <taxon>Actinomycetes</taxon>
        <taxon>Micrococcales</taxon>
        <taxon>Micrococcaceae</taxon>
        <taxon>Sinomonas</taxon>
    </lineage>
</organism>
<name>A0ABU5TA44_9MICC</name>
<keyword evidence="6 7" id="KW-0067">ATP-binding</keyword>
<evidence type="ECO:0000256" key="5">
    <source>
        <dbReference type="ARBA" id="ARBA00022777"/>
    </source>
</evidence>
<dbReference type="EC" id="2.7.11.1" evidence="1"/>
<evidence type="ECO:0000313" key="11">
    <source>
        <dbReference type="EMBL" id="MEA5456395.1"/>
    </source>
</evidence>
<dbReference type="Proteomes" id="UP001304769">
    <property type="component" value="Unassembled WGS sequence"/>
</dbReference>
<proteinExistence type="predicted"/>
<dbReference type="GO" id="GO:0004674">
    <property type="term" value="F:protein serine/threonine kinase activity"/>
    <property type="evidence" value="ECO:0007669"/>
    <property type="project" value="UniProtKB-EC"/>
</dbReference>
<keyword evidence="9" id="KW-0472">Membrane</keyword>
<feature type="domain" description="Protein kinase" evidence="10">
    <location>
        <begin position="16"/>
        <end position="272"/>
    </location>
</feature>
<accession>A0ABU5TA44</accession>
<evidence type="ECO:0000256" key="9">
    <source>
        <dbReference type="SAM" id="Phobius"/>
    </source>
</evidence>
<protein>
    <recommendedName>
        <fullName evidence="1">non-specific serine/threonine protein kinase</fullName>
        <ecNumber evidence="1">2.7.11.1</ecNumber>
    </recommendedName>
</protein>
<evidence type="ECO:0000259" key="10">
    <source>
        <dbReference type="PROSITE" id="PS50011"/>
    </source>
</evidence>
<dbReference type="SMART" id="SM00220">
    <property type="entry name" value="S_TKc"/>
    <property type="match status" value="1"/>
</dbReference>
<dbReference type="PROSITE" id="PS00107">
    <property type="entry name" value="PROTEIN_KINASE_ATP"/>
    <property type="match status" value="1"/>
</dbReference>
<dbReference type="CDD" id="cd14014">
    <property type="entry name" value="STKc_PknB_like"/>
    <property type="match status" value="1"/>
</dbReference>
<keyword evidence="4 7" id="KW-0547">Nucleotide-binding</keyword>